<protein>
    <submittedName>
        <fullName evidence="1">DUF6461 domain-containing protein</fullName>
    </submittedName>
</protein>
<keyword evidence="2" id="KW-1185">Reference proteome</keyword>
<reference evidence="1 2" key="1">
    <citation type="submission" date="2024-09" db="EMBL/GenBank/DDBJ databases">
        <title>The Natural Products Discovery Center: Release of the First 8490 Sequenced Strains for Exploring Actinobacteria Biosynthetic Diversity.</title>
        <authorList>
            <person name="Kalkreuter E."/>
            <person name="Kautsar S.A."/>
            <person name="Yang D."/>
            <person name="Bader C.D."/>
            <person name="Teijaro C.N."/>
            <person name="Fluegel L."/>
            <person name="Davis C.M."/>
            <person name="Simpson J.R."/>
            <person name="Lauterbach L."/>
            <person name="Steele A.D."/>
            <person name="Gui C."/>
            <person name="Meng S."/>
            <person name="Li G."/>
            <person name="Viehrig K."/>
            <person name="Ye F."/>
            <person name="Su P."/>
            <person name="Kiefer A.F."/>
            <person name="Nichols A."/>
            <person name="Cepeda A.J."/>
            <person name="Yan W."/>
            <person name="Fan B."/>
            <person name="Jiang Y."/>
            <person name="Adhikari A."/>
            <person name="Zheng C.-J."/>
            <person name="Schuster L."/>
            <person name="Cowan T.M."/>
            <person name="Smanski M.J."/>
            <person name="Chevrette M.G."/>
            <person name="De Carvalho L.P.S."/>
            <person name="Shen B."/>
        </authorList>
    </citation>
    <scope>NUCLEOTIDE SEQUENCE [LARGE SCALE GENOMIC DNA]</scope>
    <source>
        <strain evidence="1 2">NPDC058328</strain>
    </source>
</reference>
<gene>
    <name evidence="1" type="ORF">ACFVZC_34820</name>
</gene>
<dbReference type="RefSeq" id="WP_388241082.1">
    <property type="nucleotide sequence ID" value="NZ_JBHVZQ010000059.1"/>
</dbReference>
<accession>A0ABW6QHL0</accession>
<evidence type="ECO:0000313" key="1">
    <source>
        <dbReference type="EMBL" id="MFF1278502.1"/>
    </source>
</evidence>
<dbReference type="Proteomes" id="UP001601627">
    <property type="component" value="Unassembled WGS sequence"/>
</dbReference>
<proteinExistence type="predicted"/>
<comment type="caution">
    <text evidence="1">The sequence shown here is derived from an EMBL/GenBank/DDBJ whole genome shotgun (WGS) entry which is preliminary data.</text>
</comment>
<dbReference type="InterPro" id="IPR045592">
    <property type="entry name" value="DUF6461"/>
</dbReference>
<organism evidence="1 2">
    <name type="scientific">Streptomyces marokkonensis</name>
    <dbReference type="NCBI Taxonomy" id="324855"/>
    <lineage>
        <taxon>Bacteria</taxon>
        <taxon>Bacillati</taxon>
        <taxon>Actinomycetota</taxon>
        <taxon>Actinomycetes</taxon>
        <taxon>Kitasatosporales</taxon>
        <taxon>Streptomycetaceae</taxon>
        <taxon>Streptomyces</taxon>
    </lineage>
</organism>
<evidence type="ECO:0000313" key="2">
    <source>
        <dbReference type="Proteomes" id="UP001601627"/>
    </source>
</evidence>
<name>A0ABW6QHL0_9ACTN</name>
<dbReference type="EMBL" id="JBHVZQ010000059">
    <property type="protein sequence ID" value="MFF1278502.1"/>
    <property type="molecule type" value="Genomic_DNA"/>
</dbReference>
<sequence>MPTPGFPPDTLDSEGTPVWITDVAWEDPNHTLHVVRGLDPAAALEALGAPPQEIRPCVLPSPSAKPDAFTSLPATALGADSQSVVLMAGSAGAWTFVYDDGGETWDGAKALSRGGRTAATSVFTINADASLAYAVDGTELVMVNVDDLELPSDLASMPEELRAAFQAAGVAEQDYLEPGNADYSICMRAVCALADLPRTFEDLRGVRLLAAAIPTTPLG</sequence>
<dbReference type="Pfam" id="PF20062">
    <property type="entry name" value="DUF6461"/>
    <property type="match status" value="1"/>
</dbReference>